<sequence length="232" mass="24191">MGFTIGGIRELRGLRQTARRGRRLGRPQNPVSRTVAEYTALWGWAVVPGARAVRDAGRTVCSCGAPACPEPGAHPLAAVPEVPAGTALVEAGRAWGDVPGAALLLPTGRSFDVVDVPEDVGRRALVRLERMGLPVGPVALTPHGRAWFLVAPGAAAELPGLLARTGCDAVGPDLRCLGRGGYITAPPSDLGGLGPVRWLRPPTPPTAGRPPEARLLLGTLLRLTRRLSAVHP</sequence>
<dbReference type="Proteomes" id="UP000632289">
    <property type="component" value="Unassembled WGS sequence"/>
</dbReference>
<gene>
    <name evidence="2" type="ORF">IF129_24100</name>
</gene>
<feature type="domain" description="DNA primase/polymerase bifunctional N-terminal" evidence="1">
    <location>
        <begin position="35"/>
        <end position="217"/>
    </location>
</feature>
<keyword evidence="3" id="KW-1185">Reference proteome</keyword>
<dbReference type="InterPro" id="IPR015330">
    <property type="entry name" value="DNA_primase/pol_bifunc_N"/>
</dbReference>
<name>A0A927F4J0_9ACTN</name>
<organism evidence="2 3">
    <name type="scientific">Streptomyces chumphonensis</name>
    <dbReference type="NCBI Taxonomy" id="1214925"/>
    <lineage>
        <taxon>Bacteria</taxon>
        <taxon>Bacillati</taxon>
        <taxon>Actinomycetota</taxon>
        <taxon>Actinomycetes</taxon>
        <taxon>Kitasatosporales</taxon>
        <taxon>Streptomycetaceae</taxon>
        <taxon>Streptomyces</taxon>
    </lineage>
</organism>
<protein>
    <submittedName>
        <fullName evidence="2">Bifunctional DNA primase/polymerase</fullName>
    </submittedName>
</protein>
<evidence type="ECO:0000313" key="2">
    <source>
        <dbReference type="EMBL" id="MBD3934632.1"/>
    </source>
</evidence>
<reference evidence="2" key="1">
    <citation type="submission" date="2020-09" db="EMBL/GenBank/DDBJ databases">
        <title>Secondary metabolite and genome analysis of marine Streptomyces chumphonensis KK1-2T.</title>
        <authorList>
            <person name="Phongsopitanun W."/>
            <person name="Kanchanasin P."/>
            <person name="Pittayakhajonwut P."/>
            <person name="Suwanborirux K."/>
            <person name="Tanasupawat S."/>
        </authorList>
    </citation>
    <scope>NUCLEOTIDE SEQUENCE</scope>
    <source>
        <strain evidence="2">KK1-2</strain>
    </source>
</reference>
<dbReference type="Pfam" id="PF09250">
    <property type="entry name" value="Prim-Pol"/>
    <property type="match status" value="1"/>
</dbReference>
<proteinExistence type="predicted"/>
<evidence type="ECO:0000259" key="1">
    <source>
        <dbReference type="SMART" id="SM00943"/>
    </source>
</evidence>
<dbReference type="RefSeq" id="WP_191211927.1">
    <property type="nucleotide sequence ID" value="NZ_BAABKL010000001.1"/>
</dbReference>
<comment type="caution">
    <text evidence="2">The sequence shown here is derived from an EMBL/GenBank/DDBJ whole genome shotgun (WGS) entry which is preliminary data.</text>
</comment>
<dbReference type="AlphaFoldDB" id="A0A927F4J0"/>
<dbReference type="EMBL" id="JACXYU010000018">
    <property type="protein sequence ID" value="MBD3934632.1"/>
    <property type="molecule type" value="Genomic_DNA"/>
</dbReference>
<evidence type="ECO:0000313" key="3">
    <source>
        <dbReference type="Proteomes" id="UP000632289"/>
    </source>
</evidence>
<accession>A0A927F4J0</accession>
<dbReference type="SMART" id="SM00943">
    <property type="entry name" value="Prim-Pol"/>
    <property type="match status" value="1"/>
</dbReference>